<dbReference type="Proteomes" id="UP000235145">
    <property type="component" value="Unassembled WGS sequence"/>
</dbReference>
<reference evidence="1 2" key="1">
    <citation type="journal article" date="2017" name="Nat. Commun.">
        <title>Genome assembly with in vitro proximity ligation data and whole-genome triplication in lettuce.</title>
        <authorList>
            <person name="Reyes-Chin-Wo S."/>
            <person name="Wang Z."/>
            <person name="Yang X."/>
            <person name="Kozik A."/>
            <person name="Arikit S."/>
            <person name="Song C."/>
            <person name="Xia L."/>
            <person name="Froenicke L."/>
            <person name="Lavelle D.O."/>
            <person name="Truco M.J."/>
            <person name="Xia R."/>
            <person name="Zhu S."/>
            <person name="Xu C."/>
            <person name="Xu H."/>
            <person name="Xu X."/>
            <person name="Cox K."/>
            <person name="Korf I."/>
            <person name="Meyers B.C."/>
            <person name="Michelmore R.W."/>
        </authorList>
    </citation>
    <scope>NUCLEOTIDE SEQUENCE [LARGE SCALE GENOMIC DNA]</scope>
    <source>
        <strain evidence="2">cv. Salinas</strain>
        <tissue evidence="1">Seedlings</tissue>
    </source>
</reference>
<comment type="caution">
    <text evidence="1">The sequence shown here is derived from an EMBL/GenBank/DDBJ whole genome shotgun (WGS) entry which is preliminary data.</text>
</comment>
<name>A0A9R1WLX2_LACSA</name>
<proteinExistence type="predicted"/>
<protein>
    <submittedName>
        <fullName evidence="1">Uncharacterized protein</fullName>
    </submittedName>
</protein>
<sequence length="106" mass="12684">MVNWKDYTWLDCKLGSFEVEGMLKIQAMMTIEEKVLHSLCWNNLDFLNENHSSSESVIQKCYPYYAVAKNFQCCLRIDKYDKHRKCKDENLGLCPRPFFSCFYEKM</sequence>
<gene>
    <name evidence="1" type="ORF">LSAT_V11C100039150</name>
</gene>
<dbReference type="EMBL" id="NBSK02000001">
    <property type="protein sequence ID" value="KAJ0225090.1"/>
    <property type="molecule type" value="Genomic_DNA"/>
</dbReference>
<keyword evidence="2" id="KW-1185">Reference proteome</keyword>
<evidence type="ECO:0000313" key="1">
    <source>
        <dbReference type="EMBL" id="KAJ0225090.1"/>
    </source>
</evidence>
<organism evidence="1 2">
    <name type="scientific">Lactuca sativa</name>
    <name type="common">Garden lettuce</name>
    <dbReference type="NCBI Taxonomy" id="4236"/>
    <lineage>
        <taxon>Eukaryota</taxon>
        <taxon>Viridiplantae</taxon>
        <taxon>Streptophyta</taxon>
        <taxon>Embryophyta</taxon>
        <taxon>Tracheophyta</taxon>
        <taxon>Spermatophyta</taxon>
        <taxon>Magnoliopsida</taxon>
        <taxon>eudicotyledons</taxon>
        <taxon>Gunneridae</taxon>
        <taxon>Pentapetalae</taxon>
        <taxon>asterids</taxon>
        <taxon>campanulids</taxon>
        <taxon>Asterales</taxon>
        <taxon>Asteraceae</taxon>
        <taxon>Cichorioideae</taxon>
        <taxon>Cichorieae</taxon>
        <taxon>Lactucinae</taxon>
        <taxon>Lactuca</taxon>
    </lineage>
</organism>
<accession>A0A9R1WLX2</accession>
<dbReference type="AlphaFoldDB" id="A0A9R1WLX2"/>
<evidence type="ECO:0000313" key="2">
    <source>
        <dbReference type="Proteomes" id="UP000235145"/>
    </source>
</evidence>